<keyword evidence="1" id="KW-0812">Transmembrane</keyword>
<sequence length="166" mass="18662">MAAEDGFFLAILAFMGIFIVFMFLFAIVMYFFMAFGLYRMAENQNIELSWLAFIPIAQYYLLGVLVQSRLTGGMREGIPWILVSLLAANFLLGIIAGVMPLIGFLALPISLASVGFTIYASFHLYKKYSEQYVVLFVFTIVTLGMLAPIFVFFIRNNMPLEEEAAA</sequence>
<feature type="transmembrane region" description="Helical" evidence="1">
    <location>
        <begin position="132"/>
        <end position="154"/>
    </location>
</feature>
<keyword evidence="3" id="KW-1185">Reference proteome</keyword>
<reference evidence="2 3" key="1">
    <citation type="submission" date="2021-01" db="EMBL/GenBank/DDBJ databases">
        <title>Genomic Encyclopedia of Type Strains, Phase IV (KMG-IV): sequencing the most valuable type-strain genomes for metagenomic binning, comparative biology and taxonomic classification.</title>
        <authorList>
            <person name="Goeker M."/>
        </authorList>
    </citation>
    <scope>NUCLEOTIDE SEQUENCE [LARGE SCALE GENOMIC DNA]</scope>
    <source>
        <strain evidence="2 3">DSM 25540</strain>
    </source>
</reference>
<dbReference type="EMBL" id="JAFBEC010000001">
    <property type="protein sequence ID" value="MBM7631247.1"/>
    <property type="molecule type" value="Genomic_DNA"/>
</dbReference>
<feature type="transmembrane region" description="Helical" evidence="1">
    <location>
        <begin position="105"/>
        <end position="125"/>
    </location>
</feature>
<protein>
    <submittedName>
        <fullName evidence="2">Uncharacterized protein</fullName>
    </submittedName>
</protein>
<dbReference type="RefSeq" id="WP_204695414.1">
    <property type="nucleotide sequence ID" value="NZ_JAFBEC010000001.1"/>
</dbReference>
<evidence type="ECO:0000256" key="1">
    <source>
        <dbReference type="SAM" id="Phobius"/>
    </source>
</evidence>
<evidence type="ECO:0000313" key="3">
    <source>
        <dbReference type="Proteomes" id="UP000741863"/>
    </source>
</evidence>
<proteinExistence type="predicted"/>
<name>A0ABS2P7I8_9BACL</name>
<keyword evidence="1" id="KW-0472">Membrane</keyword>
<dbReference type="Proteomes" id="UP000741863">
    <property type="component" value="Unassembled WGS sequence"/>
</dbReference>
<organism evidence="2 3">
    <name type="scientific">Geomicrobium sediminis</name>
    <dbReference type="NCBI Taxonomy" id="1347788"/>
    <lineage>
        <taxon>Bacteria</taxon>
        <taxon>Bacillati</taxon>
        <taxon>Bacillota</taxon>
        <taxon>Bacilli</taxon>
        <taxon>Bacillales</taxon>
        <taxon>Geomicrobium</taxon>
    </lineage>
</organism>
<comment type="caution">
    <text evidence="2">The sequence shown here is derived from an EMBL/GenBank/DDBJ whole genome shotgun (WGS) entry which is preliminary data.</text>
</comment>
<accession>A0ABS2P7I8</accession>
<evidence type="ECO:0000313" key="2">
    <source>
        <dbReference type="EMBL" id="MBM7631247.1"/>
    </source>
</evidence>
<keyword evidence="1" id="KW-1133">Transmembrane helix</keyword>
<feature type="transmembrane region" description="Helical" evidence="1">
    <location>
        <begin position="48"/>
        <end position="66"/>
    </location>
</feature>
<feature type="transmembrane region" description="Helical" evidence="1">
    <location>
        <begin position="7"/>
        <end position="36"/>
    </location>
</feature>
<feature type="transmembrane region" description="Helical" evidence="1">
    <location>
        <begin position="78"/>
        <end position="99"/>
    </location>
</feature>
<gene>
    <name evidence="2" type="ORF">JOD17_000338</name>
</gene>